<dbReference type="GO" id="GO:0005576">
    <property type="term" value="C:extracellular region"/>
    <property type="evidence" value="ECO:0007669"/>
    <property type="project" value="InterPro"/>
</dbReference>
<gene>
    <name evidence="3" type="ORF">Bhyg_01212</name>
</gene>
<dbReference type="InterPro" id="IPR036645">
    <property type="entry name" value="Elafin-like_sf"/>
</dbReference>
<feature type="signal peptide" evidence="1">
    <location>
        <begin position="1"/>
        <end position="20"/>
    </location>
</feature>
<evidence type="ECO:0000256" key="1">
    <source>
        <dbReference type="SAM" id="SignalP"/>
    </source>
</evidence>
<protein>
    <recommendedName>
        <fullName evidence="2">WAP domain-containing protein</fullName>
    </recommendedName>
</protein>
<proteinExistence type="predicted"/>
<feature type="chain" id="PRO_5040353889" description="WAP domain-containing protein" evidence="1">
    <location>
        <begin position="21"/>
        <end position="190"/>
    </location>
</feature>
<comment type="caution">
    <text evidence="3">The sequence shown here is derived from an EMBL/GenBank/DDBJ whole genome shotgun (WGS) entry which is preliminary data.</text>
</comment>
<sequence>MAKLALIVGVCLALTAVVHAGINGDCPLSSQHSICTPKCIQDSDCSSIGGKCCPNLCNQKSCVRPQVGSNSGGSGYKGTSNLTLIVGVCFVLTAVVYAGINADCPPSSQHTICKPTCIDDYECSKIGGKCCRNLCNTKSCVRLQFGSKTGGSGYKGSYGGAGIYCGNVKCKPGEKCEMDRTTKRLKCVRA</sequence>
<dbReference type="AlphaFoldDB" id="A0A9Q0N9E7"/>
<keyword evidence="4" id="KW-1185">Reference proteome</keyword>
<dbReference type="EMBL" id="WJQU01000001">
    <property type="protein sequence ID" value="KAJ6646003.1"/>
    <property type="molecule type" value="Genomic_DNA"/>
</dbReference>
<evidence type="ECO:0000313" key="4">
    <source>
        <dbReference type="Proteomes" id="UP001151699"/>
    </source>
</evidence>
<evidence type="ECO:0000313" key="3">
    <source>
        <dbReference type="EMBL" id="KAJ6646003.1"/>
    </source>
</evidence>
<name>A0A9Q0N9E7_9DIPT</name>
<dbReference type="Pfam" id="PF00095">
    <property type="entry name" value="WAP"/>
    <property type="match status" value="2"/>
</dbReference>
<organism evidence="3 4">
    <name type="scientific">Pseudolycoriella hygida</name>
    <dbReference type="NCBI Taxonomy" id="35572"/>
    <lineage>
        <taxon>Eukaryota</taxon>
        <taxon>Metazoa</taxon>
        <taxon>Ecdysozoa</taxon>
        <taxon>Arthropoda</taxon>
        <taxon>Hexapoda</taxon>
        <taxon>Insecta</taxon>
        <taxon>Pterygota</taxon>
        <taxon>Neoptera</taxon>
        <taxon>Endopterygota</taxon>
        <taxon>Diptera</taxon>
        <taxon>Nematocera</taxon>
        <taxon>Sciaroidea</taxon>
        <taxon>Sciaridae</taxon>
        <taxon>Pseudolycoriella</taxon>
    </lineage>
</organism>
<keyword evidence="1" id="KW-0732">Signal</keyword>
<dbReference type="InterPro" id="IPR008197">
    <property type="entry name" value="WAP_dom"/>
</dbReference>
<feature type="domain" description="WAP" evidence="2">
    <location>
        <begin position="16"/>
        <end position="66"/>
    </location>
</feature>
<dbReference type="Proteomes" id="UP001151699">
    <property type="component" value="Chromosome A"/>
</dbReference>
<dbReference type="GO" id="GO:0030414">
    <property type="term" value="F:peptidase inhibitor activity"/>
    <property type="evidence" value="ECO:0007669"/>
    <property type="project" value="InterPro"/>
</dbReference>
<reference evidence="3" key="1">
    <citation type="submission" date="2022-07" db="EMBL/GenBank/DDBJ databases">
        <authorList>
            <person name="Trinca V."/>
            <person name="Uliana J.V.C."/>
            <person name="Torres T.T."/>
            <person name="Ward R.J."/>
            <person name="Monesi N."/>
        </authorList>
    </citation>
    <scope>NUCLEOTIDE SEQUENCE</scope>
    <source>
        <strain evidence="3">HSMRA1968</strain>
        <tissue evidence="3">Whole embryos</tissue>
    </source>
</reference>
<dbReference type="PROSITE" id="PS51390">
    <property type="entry name" value="WAP"/>
    <property type="match status" value="1"/>
</dbReference>
<dbReference type="Gene3D" id="4.10.75.10">
    <property type="entry name" value="Elafin-like"/>
    <property type="match status" value="1"/>
</dbReference>
<dbReference type="OrthoDB" id="8187079at2759"/>
<accession>A0A9Q0N9E7</accession>
<evidence type="ECO:0000259" key="2">
    <source>
        <dbReference type="PROSITE" id="PS51390"/>
    </source>
</evidence>